<evidence type="ECO:0000259" key="3">
    <source>
        <dbReference type="Pfam" id="PF05257"/>
    </source>
</evidence>
<keyword evidence="2" id="KW-0812">Transmembrane</keyword>
<sequence>MGKKIKTRQVHKDIKMLDKVVISTEHMKRTYVRTKDSAERTPESQNETPAEYAEKKLSHSADIAVHETAHQVRKQGRKMANTVKEIFKTTTGKGTIKSTAYSIKTAEHTARMTIKTTQKSEKAAQTAASTSIKMTKKAAVAAKQAVRATEQTARTVAHATITSVKAIIVATKAMIAAIVAGGWIAVLVLIIVILFGGILCITGGDNSSTVNPVSAEVEAYEPVIRQYANQYGIAEYVELIKAVMMQESGGRGSDPMQSSEGGFNTRYPRKPNGITDPDYSIRCGVQELKAALASAEVESPIDMEHIKLALQGYNFGNSYISWAKRNYGGYTIANAAEFSDMKAAELGWKSYGDKQYVPHVLRYYSLGRIPTGMGSQAIVQIALAQEGNRGDVYWSWYGFHSRVEWCACFVSWCADQCGYIESGAMPKFSLCSAGVDWFERKGQFRDASYVPAPGDIIFFDWGNDGSINHVGIVESVTGGKVNTIEGNSGDKCARRSYSIGNSSIYGYGCLCD</sequence>
<evidence type="ECO:0000313" key="6">
    <source>
        <dbReference type="Proteomes" id="UP000462363"/>
    </source>
</evidence>
<accession>A0A844FD36</accession>
<dbReference type="InterPro" id="IPR047194">
    <property type="entry name" value="CwlT-like_lysozyme"/>
</dbReference>
<evidence type="ECO:0000256" key="1">
    <source>
        <dbReference type="SAM" id="MobiDB-lite"/>
    </source>
</evidence>
<dbReference type="SUPFAM" id="SSF54001">
    <property type="entry name" value="Cysteine proteinases"/>
    <property type="match status" value="1"/>
</dbReference>
<dbReference type="InterPro" id="IPR007921">
    <property type="entry name" value="CHAP_dom"/>
</dbReference>
<evidence type="ECO:0000259" key="4">
    <source>
        <dbReference type="Pfam" id="PF13702"/>
    </source>
</evidence>
<organism evidence="5 6">
    <name type="scientific">Clostridium scindens (strain JCM 10418 / VPI 12708)</name>
    <dbReference type="NCBI Taxonomy" id="29347"/>
    <lineage>
        <taxon>Bacteria</taxon>
        <taxon>Bacillati</taxon>
        <taxon>Bacillota</taxon>
        <taxon>Clostridia</taxon>
        <taxon>Lachnospirales</taxon>
        <taxon>Lachnospiraceae</taxon>
    </lineage>
</organism>
<reference evidence="5 6" key="1">
    <citation type="submission" date="2019-08" db="EMBL/GenBank/DDBJ databases">
        <title>In-depth cultivation of the pig gut microbiome towards novel bacterial diversity and tailored functional studies.</title>
        <authorList>
            <person name="Wylensek D."/>
            <person name="Hitch T.C.A."/>
            <person name="Clavel T."/>
        </authorList>
    </citation>
    <scope>NUCLEOTIDE SEQUENCE [LARGE SCALE GENOMIC DNA]</scope>
    <source>
        <strain evidence="5 6">BL-389-WT-3D</strain>
    </source>
</reference>
<dbReference type="CDD" id="cd16891">
    <property type="entry name" value="CwlT-like"/>
    <property type="match status" value="1"/>
</dbReference>
<feature type="domain" description="CwlT-like lysozyme" evidence="4">
    <location>
        <begin position="215"/>
        <end position="356"/>
    </location>
</feature>
<name>A0A844FD36_CLOSV</name>
<keyword evidence="2" id="KW-0472">Membrane</keyword>
<feature type="compositionally biased region" description="Basic and acidic residues" evidence="1">
    <location>
        <begin position="33"/>
        <end position="42"/>
    </location>
</feature>
<dbReference type="InterPro" id="IPR038765">
    <property type="entry name" value="Papain-like_cys_pep_sf"/>
</dbReference>
<dbReference type="InterPro" id="IPR023346">
    <property type="entry name" value="Lysozyme-like_dom_sf"/>
</dbReference>
<dbReference type="EMBL" id="VUMB01000029">
    <property type="protein sequence ID" value="MSS41229.1"/>
    <property type="molecule type" value="Genomic_DNA"/>
</dbReference>
<feature type="transmembrane region" description="Helical" evidence="2">
    <location>
        <begin position="175"/>
        <end position="199"/>
    </location>
</feature>
<dbReference type="Pfam" id="PF13702">
    <property type="entry name" value="Lysozyme_like"/>
    <property type="match status" value="1"/>
</dbReference>
<dbReference type="RefSeq" id="WP_154323366.1">
    <property type="nucleotide sequence ID" value="NZ_CP045695.1"/>
</dbReference>
<proteinExistence type="predicted"/>
<dbReference type="Gene3D" id="1.10.530.10">
    <property type="match status" value="1"/>
</dbReference>
<dbReference type="Pfam" id="PF05257">
    <property type="entry name" value="CHAP"/>
    <property type="match status" value="1"/>
</dbReference>
<evidence type="ECO:0000256" key="2">
    <source>
        <dbReference type="SAM" id="Phobius"/>
    </source>
</evidence>
<gene>
    <name evidence="5" type="ORF">FYJ37_12955</name>
</gene>
<evidence type="ECO:0000313" key="5">
    <source>
        <dbReference type="EMBL" id="MSS41229.1"/>
    </source>
</evidence>
<dbReference type="SUPFAM" id="SSF53955">
    <property type="entry name" value="Lysozyme-like"/>
    <property type="match status" value="1"/>
</dbReference>
<dbReference type="Gene3D" id="3.90.1720.10">
    <property type="entry name" value="endopeptidase domain like (from Nostoc punctiforme)"/>
    <property type="match status" value="1"/>
</dbReference>
<comment type="caution">
    <text evidence="5">The sequence shown here is derived from an EMBL/GenBank/DDBJ whole genome shotgun (WGS) entry which is preliminary data.</text>
</comment>
<feature type="region of interest" description="Disordered" evidence="1">
    <location>
        <begin position="33"/>
        <end position="58"/>
    </location>
</feature>
<protein>
    <submittedName>
        <fullName evidence="5">CHAP domain-containing protein</fullName>
    </submittedName>
</protein>
<keyword evidence="2" id="KW-1133">Transmembrane helix</keyword>
<feature type="domain" description="Peptidase C51" evidence="3">
    <location>
        <begin position="402"/>
        <end position="487"/>
    </location>
</feature>
<dbReference type="Proteomes" id="UP000462363">
    <property type="component" value="Unassembled WGS sequence"/>
</dbReference>
<dbReference type="AlphaFoldDB" id="A0A844FD36"/>
<feature type="region of interest" description="Disordered" evidence="1">
    <location>
        <begin position="250"/>
        <end position="269"/>
    </location>
</feature>